<gene>
    <name evidence="1" type="ORF">DP120_14480</name>
</gene>
<dbReference type="EMBL" id="QLZR01000006">
    <property type="protein sequence ID" value="RAZ75564.1"/>
    <property type="molecule type" value="Genomic_DNA"/>
</dbReference>
<dbReference type="AlphaFoldDB" id="A0A365KR38"/>
<evidence type="ECO:0000313" key="1">
    <source>
        <dbReference type="EMBL" id="RAZ75564.1"/>
    </source>
</evidence>
<evidence type="ECO:0000313" key="2">
    <source>
        <dbReference type="Proteomes" id="UP000251002"/>
    </source>
</evidence>
<proteinExistence type="predicted"/>
<protein>
    <submittedName>
        <fullName evidence="1">Uncharacterized protein</fullName>
    </submittedName>
</protein>
<name>A0A365KR38_9BACL</name>
<organism evidence="1 2">
    <name type="scientific">Planococcus halotolerans</name>
    <dbReference type="NCBI Taxonomy" id="2233542"/>
    <lineage>
        <taxon>Bacteria</taxon>
        <taxon>Bacillati</taxon>
        <taxon>Bacillota</taxon>
        <taxon>Bacilli</taxon>
        <taxon>Bacillales</taxon>
        <taxon>Caryophanaceae</taxon>
        <taxon>Planococcus</taxon>
    </lineage>
</organism>
<dbReference type="Proteomes" id="UP000251002">
    <property type="component" value="Unassembled WGS sequence"/>
</dbReference>
<reference evidence="1 2" key="1">
    <citation type="submission" date="2018-06" db="EMBL/GenBank/DDBJ databases">
        <title>The draft genome sequences of strains SCU63 and S1.</title>
        <authorList>
            <person name="Gan L."/>
        </authorList>
    </citation>
    <scope>NUCLEOTIDE SEQUENCE [LARGE SCALE GENOMIC DNA]</scope>
    <source>
        <strain evidence="1 2">SCU63</strain>
    </source>
</reference>
<comment type="caution">
    <text evidence="1">The sequence shown here is derived from an EMBL/GenBank/DDBJ whole genome shotgun (WGS) entry which is preliminary data.</text>
</comment>
<sequence length="90" mass="10447">MSGIKKSDGTRLALKSIRQTSRVALFATAAGLAYDSKSWVAGVWTPEKRKRPLRFERHKKIPYPIEWIRDFYTWIVQIHMEQWSLGGSNP</sequence>
<keyword evidence="2" id="KW-1185">Reference proteome</keyword>
<accession>A0A365KR38</accession>